<dbReference type="InterPro" id="IPR050300">
    <property type="entry name" value="GDXG_lipolytic_enzyme"/>
</dbReference>
<dbReference type="Pfam" id="PF07859">
    <property type="entry name" value="Abhydrolase_3"/>
    <property type="match status" value="1"/>
</dbReference>
<evidence type="ECO:0000313" key="5">
    <source>
        <dbReference type="Proteomes" id="UP000002058"/>
    </source>
</evidence>
<dbReference type="SUPFAM" id="SSF53474">
    <property type="entry name" value="alpha/beta-Hydrolases"/>
    <property type="match status" value="1"/>
</dbReference>
<organism evidence="4 5">
    <name type="scientific">Uncinocarpus reesii (strain UAMH 1704)</name>
    <dbReference type="NCBI Taxonomy" id="336963"/>
    <lineage>
        <taxon>Eukaryota</taxon>
        <taxon>Fungi</taxon>
        <taxon>Dikarya</taxon>
        <taxon>Ascomycota</taxon>
        <taxon>Pezizomycotina</taxon>
        <taxon>Eurotiomycetes</taxon>
        <taxon>Eurotiomycetidae</taxon>
        <taxon>Onygenales</taxon>
        <taxon>Onygenaceae</taxon>
        <taxon>Uncinocarpus</taxon>
    </lineage>
</organism>
<protein>
    <recommendedName>
        <fullName evidence="3">Alpha/beta hydrolase fold-3 domain-containing protein</fullName>
    </recommendedName>
</protein>
<dbReference type="OMA" id="DPCTHRV"/>
<dbReference type="InterPro" id="IPR002168">
    <property type="entry name" value="Lipase_GDXG_HIS_AS"/>
</dbReference>
<dbReference type="PROSITE" id="PS01173">
    <property type="entry name" value="LIPASE_GDXG_HIS"/>
    <property type="match status" value="1"/>
</dbReference>
<dbReference type="InterPro" id="IPR029058">
    <property type="entry name" value="AB_hydrolase_fold"/>
</dbReference>
<dbReference type="EMBL" id="CH476619">
    <property type="protein sequence ID" value="EEP82566.1"/>
    <property type="molecule type" value="Genomic_DNA"/>
</dbReference>
<reference evidence="5" key="1">
    <citation type="journal article" date="2009" name="Genome Res.">
        <title>Comparative genomic analyses of the human fungal pathogens Coccidioides and their relatives.</title>
        <authorList>
            <person name="Sharpton T.J."/>
            <person name="Stajich J.E."/>
            <person name="Rounsley S.D."/>
            <person name="Gardner M.J."/>
            <person name="Wortman J.R."/>
            <person name="Jordar V.S."/>
            <person name="Maiti R."/>
            <person name="Kodira C.D."/>
            <person name="Neafsey D.E."/>
            <person name="Zeng Q."/>
            <person name="Hung C.-Y."/>
            <person name="McMahan C."/>
            <person name="Muszewska A."/>
            <person name="Grynberg M."/>
            <person name="Mandel M.A."/>
            <person name="Kellner E.M."/>
            <person name="Barker B.M."/>
            <person name="Galgiani J.N."/>
            <person name="Orbach M.J."/>
            <person name="Kirkland T.N."/>
            <person name="Cole G.T."/>
            <person name="Henn M.R."/>
            <person name="Birren B.W."/>
            <person name="Taylor J.W."/>
        </authorList>
    </citation>
    <scope>NUCLEOTIDE SEQUENCE [LARGE SCALE GENOMIC DNA]</scope>
    <source>
        <strain evidence="5">UAMH 1704</strain>
    </source>
</reference>
<proteinExistence type="inferred from homology"/>
<dbReference type="PANTHER" id="PTHR48081">
    <property type="entry name" value="AB HYDROLASE SUPERFAMILY PROTEIN C4A8.06C"/>
    <property type="match status" value="1"/>
</dbReference>
<keyword evidence="2" id="KW-0378">Hydrolase</keyword>
<dbReference type="STRING" id="336963.C4JZ30"/>
<dbReference type="Proteomes" id="UP000002058">
    <property type="component" value="Unassembled WGS sequence"/>
</dbReference>
<dbReference type="GeneID" id="8444249"/>
<dbReference type="GO" id="GO:0016787">
    <property type="term" value="F:hydrolase activity"/>
    <property type="evidence" value="ECO:0007669"/>
    <property type="project" value="UniProtKB-KW"/>
</dbReference>
<feature type="domain" description="Alpha/beta hydrolase fold-3" evidence="3">
    <location>
        <begin position="156"/>
        <end position="401"/>
    </location>
</feature>
<gene>
    <name evidence="4" type="ORF">UREG_07431</name>
</gene>
<dbReference type="AlphaFoldDB" id="C4JZ30"/>
<sequence length="492" mass="55276">MERNISFALVRQLVERVPLVLKTAALNILRLSPAGGKQDLRLEVTVGFIRSFLNFRSSALQVQKRSMRDPGKKGYMWTSAVTMPKPPEDNVRQSLLEAIEHYLEGSETYDVPAVCNVEAEWNGYRKGAHAKTPLPDLSEAAKYERLMEDVDEDLTILYFHGGAYHMMDPCTHRGVTTKLAKLTGGRCFSVRYRLAPQNPFPAALLDALIAYLSLLSPPEGALHDPVPAHKIVIAGDSAGAGLSLALIQTLLTLRRLHPQHTIRFHGKDVLIELPAGLALSSPYCDITRSLPSTFRNAKYDYIIPPPQTPGSLYTPYPFPADATWPVTPPRVEFYANANMFTHPLISPVAAPKDIWKDMPPIYMHMGEESLEDEGLYLARNIHRVGGTVVLERFEAKPHCFALIMPTTKVAKMCFRTWAQFCTNAVKGEVQRTGKATFFDHTMQHVEKRDLDTLGDLSEEEVQKRILEGKNWRMEGEAALVREWKECQEKAKL</sequence>
<dbReference type="InterPro" id="IPR013094">
    <property type="entry name" value="AB_hydrolase_3"/>
</dbReference>
<comment type="similarity">
    <text evidence="1">Belongs to the 'GDXG' lipolytic enzyme family.</text>
</comment>
<dbReference type="KEGG" id="ure:UREG_07431"/>
<accession>C4JZ30</accession>
<dbReference type="RefSeq" id="XP_002582658.1">
    <property type="nucleotide sequence ID" value="XM_002582612.1"/>
</dbReference>
<evidence type="ECO:0000259" key="3">
    <source>
        <dbReference type="Pfam" id="PF07859"/>
    </source>
</evidence>
<evidence type="ECO:0000313" key="4">
    <source>
        <dbReference type="EMBL" id="EEP82566.1"/>
    </source>
</evidence>
<dbReference type="OrthoDB" id="5354320at2759"/>
<dbReference type="HOGENOM" id="CLU_027519_0_0_1"/>
<dbReference type="PANTHER" id="PTHR48081:SF25">
    <property type="entry name" value="PUTATIVE (AFU_ORTHOLOGUE AFUA_3G11560)-RELATED"/>
    <property type="match status" value="1"/>
</dbReference>
<keyword evidence="5" id="KW-1185">Reference proteome</keyword>
<name>C4JZ30_UNCRE</name>
<evidence type="ECO:0000256" key="1">
    <source>
        <dbReference type="ARBA" id="ARBA00010515"/>
    </source>
</evidence>
<evidence type="ECO:0000256" key="2">
    <source>
        <dbReference type="ARBA" id="ARBA00022801"/>
    </source>
</evidence>
<dbReference type="VEuPathDB" id="FungiDB:UREG_07431"/>
<dbReference type="InParanoid" id="C4JZ30"/>
<dbReference type="eggNOG" id="KOG1515">
    <property type="taxonomic scope" value="Eukaryota"/>
</dbReference>
<dbReference type="Gene3D" id="3.40.50.1820">
    <property type="entry name" value="alpha/beta hydrolase"/>
    <property type="match status" value="1"/>
</dbReference>